<dbReference type="EMBL" id="LCTW02000045">
    <property type="protein sequence ID" value="KXX81006.1"/>
    <property type="molecule type" value="Genomic_DNA"/>
</dbReference>
<evidence type="ECO:0000313" key="1">
    <source>
        <dbReference type="EMBL" id="KXX81006.1"/>
    </source>
</evidence>
<dbReference type="STRING" id="100816.A0A175WB83"/>
<protein>
    <submittedName>
        <fullName evidence="1">Uncharacterized protein</fullName>
    </submittedName>
</protein>
<evidence type="ECO:0000313" key="2">
    <source>
        <dbReference type="Proteomes" id="UP000078237"/>
    </source>
</evidence>
<dbReference type="AlphaFoldDB" id="A0A175WB83"/>
<accession>A0A175WB83</accession>
<name>A0A175WB83_9PEZI</name>
<keyword evidence="2" id="KW-1185">Reference proteome</keyword>
<organism evidence="1 2">
    <name type="scientific">Madurella mycetomatis</name>
    <dbReference type="NCBI Taxonomy" id="100816"/>
    <lineage>
        <taxon>Eukaryota</taxon>
        <taxon>Fungi</taxon>
        <taxon>Dikarya</taxon>
        <taxon>Ascomycota</taxon>
        <taxon>Pezizomycotina</taxon>
        <taxon>Sordariomycetes</taxon>
        <taxon>Sordariomycetidae</taxon>
        <taxon>Sordariales</taxon>
        <taxon>Sordariales incertae sedis</taxon>
        <taxon>Madurella</taxon>
    </lineage>
</organism>
<reference evidence="1 2" key="1">
    <citation type="journal article" date="2016" name="Genome Announc.">
        <title>Genome Sequence of Madurella mycetomatis mm55, Isolated from a Human Mycetoma Case in Sudan.</title>
        <authorList>
            <person name="Smit S."/>
            <person name="Derks M.F."/>
            <person name="Bervoets S."/>
            <person name="Fahal A."/>
            <person name="van Leeuwen W."/>
            <person name="van Belkum A."/>
            <person name="van de Sande W.W."/>
        </authorList>
    </citation>
    <scope>NUCLEOTIDE SEQUENCE [LARGE SCALE GENOMIC DNA]</scope>
    <source>
        <strain evidence="2">mm55</strain>
    </source>
</reference>
<dbReference type="OrthoDB" id="5354164at2759"/>
<proteinExistence type="predicted"/>
<sequence>MTVQVPPEYAGLGSALTTRQRENAENGAAHRTARRLGALFESIIPHTPLLLATYGQRTSQIVASPGVNPSPNAKQHGPFADYVGADATSIWAAATSGSPSIAVHLLACMLARAFDDPAIATSVLAELVLERQREVQKMANSSLSAAQFAAINAASQQFLREELRQLDVNARAWLRCADAAMIREHTQLQPIVNNIKLPVLGGGASLYSEVISLWKHAMAGFERFLGGEPPFLVASLPEPCVIRLRRLRPKTLSRTPGSSR</sequence>
<dbReference type="VEuPathDB" id="FungiDB:MMYC01_205169"/>
<dbReference type="Proteomes" id="UP000078237">
    <property type="component" value="Unassembled WGS sequence"/>
</dbReference>
<comment type="caution">
    <text evidence="1">The sequence shown here is derived from an EMBL/GenBank/DDBJ whole genome shotgun (WGS) entry which is preliminary data.</text>
</comment>
<gene>
    <name evidence="1" type="ORF">MMYC01_205169</name>
</gene>